<keyword evidence="4" id="KW-0812">Transmembrane</keyword>
<keyword evidence="2" id="KW-0238">DNA-binding</keyword>
<accession>A0A6F8SP90</accession>
<dbReference type="PANTHER" id="PTHR44688">
    <property type="entry name" value="DNA-BINDING TRANSCRIPTIONAL ACTIVATOR DEVR_DOSR"/>
    <property type="match status" value="1"/>
</dbReference>
<dbReference type="PRINTS" id="PR00038">
    <property type="entry name" value="HTHLUXR"/>
</dbReference>
<reference evidence="7" key="1">
    <citation type="journal article" date="2020" name="Microbiol. Resour. Announc.">
        <title>Complete Genome Sequence of Adlercreutzia sp. Strain 8CFCBH1, a Potent Producer of Equol, Isolated from Healthy Japanese Feces.</title>
        <authorList>
            <person name="Ogata Y."/>
            <person name="Sakamoto M."/>
            <person name="Ohkuma M."/>
            <person name="Hattori M."/>
            <person name="Suda W."/>
        </authorList>
    </citation>
    <scope>NUCLEOTIDE SEQUENCE [LARGE SCALE GENOMIC DNA]</scope>
    <source>
        <strain evidence="7">8CFCBH1</strain>
    </source>
</reference>
<dbReference type="InterPro" id="IPR016032">
    <property type="entry name" value="Sig_transdc_resp-reg_C-effctor"/>
</dbReference>
<keyword evidence="4" id="KW-1133">Transmembrane helix</keyword>
<dbReference type="SMART" id="SM00421">
    <property type="entry name" value="HTH_LUXR"/>
    <property type="match status" value="1"/>
</dbReference>
<keyword evidence="7" id="KW-1185">Reference proteome</keyword>
<dbReference type="PANTHER" id="PTHR44688:SF16">
    <property type="entry name" value="DNA-BINDING TRANSCRIPTIONAL ACTIVATOR DEVR_DOSR"/>
    <property type="match status" value="1"/>
</dbReference>
<dbReference type="Proteomes" id="UP000501727">
    <property type="component" value="Chromosome"/>
</dbReference>
<evidence type="ECO:0000313" key="7">
    <source>
        <dbReference type="Proteomes" id="UP000501727"/>
    </source>
</evidence>
<reference evidence="7" key="2">
    <citation type="submission" date="2020-03" db="EMBL/GenBank/DDBJ databases">
        <title>Complete Genome Sequence of Adlercreutzia sp. strain 8CFCBH1 Producing Equol, Isolated from Healthy Japanese Feces.</title>
        <authorList>
            <person name="Ogata Y."/>
            <person name="Sakamoto M."/>
            <person name="Ohkuma M."/>
            <person name="Hattori M."/>
            <person name="Suda W."/>
        </authorList>
    </citation>
    <scope>NUCLEOTIDE SEQUENCE [LARGE SCALE GENOMIC DNA]</scope>
    <source>
        <strain evidence="7">8CFCBH1</strain>
    </source>
</reference>
<dbReference type="Pfam" id="PF00196">
    <property type="entry name" value="GerE"/>
    <property type="match status" value="1"/>
</dbReference>
<evidence type="ECO:0000256" key="4">
    <source>
        <dbReference type="SAM" id="Phobius"/>
    </source>
</evidence>
<dbReference type="CDD" id="cd06170">
    <property type="entry name" value="LuxR_C_like"/>
    <property type="match status" value="1"/>
</dbReference>
<dbReference type="PROSITE" id="PS51257">
    <property type="entry name" value="PROKAR_LIPOPROTEIN"/>
    <property type="match status" value="1"/>
</dbReference>
<protein>
    <recommendedName>
        <fullName evidence="5">HTH luxR-type domain-containing protein</fullName>
    </recommendedName>
</protein>
<evidence type="ECO:0000256" key="3">
    <source>
        <dbReference type="ARBA" id="ARBA00023163"/>
    </source>
</evidence>
<feature type="transmembrane region" description="Helical" evidence="4">
    <location>
        <begin position="65"/>
        <end position="81"/>
    </location>
</feature>
<gene>
    <name evidence="6" type="ORF">ADCFC_20640</name>
</gene>
<dbReference type="GO" id="GO:0003677">
    <property type="term" value="F:DNA binding"/>
    <property type="evidence" value="ECO:0007669"/>
    <property type="project" value="UniProtKB-KW"/>
</dbReference>
<dbReference type="PROSITE" id="PS50043">
    <property type="entry name" value="HTH_LUXR_2"/>
    <property type="match status" value="1"/>
</dbReference>
<dbReference type="GO" id="GO:0006355">
    <property type="term" value="P:regulation of DNA-templated transcription"/>
    <property type="evidence" value="ECO:0007669"/>
    <property type="project" value="InterPro"/>
</dbReference>
<dbReference type="Gene3D" id="1.10.10.10">
    <property type="entry name" value="Winged helix-like DNA-binding domain superfamily/Winged helix DNA-binding domain"/>
    <property type="match status" value="1"/>
</dbReference>
<feature type="domain" description="HTH luxR-type" evidence="5">
    <location>
        <begin position="141"/>
        <end position="206"/>
    </location>
</feature>
<dbReference type="InterPro" id="IPR000792">
    <property type="entry name" value="Tscrpt_reg_LuxR_C"/>
</dbReference>
<proteinExistence type="predicted"/>
<dbReference type="KEGG" id="ahat:ADCFC_21860"/>
<dbReference type="InterPro" id="IPR036388">
    <property type="entry name" value="WH-like_DNA-bd_sf"/>
</dbReference>
<feature type="transmembrane region" description="Helical" evidence="4">
    <location>
        <begin position="39"/>
        <end position="58"/>
    </location>
</feature>
<keyword evidence="1" id="KW-0805">Transcription regulation</keyword>
<name>A0A6F8SP90_9ACTN</name>
<organism evidence="6 7">
    <name type="scientific">Adlercreutzia hattorii</name>
    <dbReference type="NCBI Taxonomy" id="2707299"/>
    <lineage>
        <taxon>Bacteria</taxon>
        <taxon>Bacillati</taxon>
        <taxon>Actinomycetota</taxon>
        <taxon>Coriobacteriia</taxon>
        <taxon>Eggerthellales</taxon>
        <taxon>Eggerthellaceae</taxon>
        <taxon>Adlercreutzia</taxon>
    </lineage>
</organism>
<keyword evidence="4" id="KW-0472">Membrane</keyword>
<dbReference type="AlphaFoldDB" id="A0A6F8SP90"/>
<evidence type="ECO:0000256" key="1">
    <source>
        <dbReference type="ARBA" id="ARBA00023015"/>
    </source>
</evidence>
<keyword evidence="3" id="KW-0804">Transcription</keyword>
<evidence type="ECO:0000256" key="2">
    <source>
        <dbReference type="ARBA" id="ARBA00023125"/>
    </source>
</evidence>
<evidence type="ECO:0000259" key="5">
    <source>
        <dbReference type="PROSITE" id="PS50043"/>
    </source>
</evidence>
<dbReference type="SUPFAM" id="SSF46894">
    <property type="entry name" value="C-terminal effector domain of the bipartite response regulators"/>
    <property type="match status" value="1"/>
</dbReference>
<evidence type="ECO:0000313" key="6">
    <source>
        <dbReference type="EMBL" id="BCA89567.1"/>
    </source>
</evidence>
<dbReference type="EMBL" id="AP022829">
    <property type="protein sequence ID" value="BCA89567.1"/>
    <property type="molecule type" value="Genomic_DNA"/>
</dbReference>
<sequence>MPSSLHRLTAGLSLYAFAFALYSCRTATSEHPFTSGPQVQAIASIVLALVMVAAVHLLNEKRGPYVLYRSVPLLFGGGFLLELCDGFSATLTTGLGLFAIITASSLVFTDKAADALSTIANQRAQQEAGGARPDKMAFIAPFANAHGLSKRETEVLTCLIQGRTMQYTAEKLFIAESTARTHVHKIYQKTESQGRMELLDCFEQFCAEQDGSRTGGRRR</sequence>
<feature type="transmembrane region" description="Helical" evidence="4">
    <location>
        <begin position="87"/>
        <end position="108"/>
    </location>
</feature>